<dbReference type="InterPro" id="IPR050741">
    <property type="entry name" value="Acyl-CoA_dehydrogenase"/>
</dbReference>
<dbReference type="GO" id="GO:0005737">
    <property type="term" value="C:cytoplasm"/>
    <property type="evidence" value="ECO:0007669"/>
    <property type="project" value="TreeGrafter"/>
</dbReference>
<dbReference type="InterPro" id="IPR036250">
    <property type="entry name" value="AcylCo_DH-like_C"/>
</dbReference>
<evidence type="ECO:0000256" key="1">
    <source>
        <dbReference type="ARBA" id="ARBA00023002"/>
    </source>
</evidence>
<dbReference type="GO" id="GO:0050660">
    <property type="term" value="F:flavin adenine dinucleotide binding"/>
    <property type="evidence" value="ECO:0007669"/>
    <property type="project" value="InterPro"/>
</dbReference>
<name>A0A149QBQ4_9PROT</name>
<dbReference type="Gene3D" id="1.10.540.10">
    <property type="entry name" value="Acyl-CoA dehydrogenase/oxidase, N-terminal domain"/>
    <property type="match status" value="1"/>
</dbReference>
<evidence type="ECO:0000313" key="3">
    <source>
        <dbReference type="EMBL" id="KXU94795.1"/>
    </source>
</evidence>
<reference evidence="3 4" key="1">
    <citation type="submission" date="2015-06" db="EMBL/GenBank/DDBJ databases">
        <title>Improved classification and identification of acetic acid bacteria using matrix-assisted laser desorption/ionization time-of-flight mass spectrometry; Gluconobacter nephelii and Gluconobacter uchimurae are later heterotypic synonyms of Gluconobacter japonicus and Gluconobacter oxydans, respectively.</title>
        <authorList>
            <person name="Li L."/>
            <person name="Cleenwerck I."/>
            <person name="De Vuyst L."/>
            <person name="Vandamme P."/>
        </authorList>
    </citation>
    <scope>NUCLEOTIDE SEQUENCE [LARGE SCALE GENOMIC DNA]</scope>
    <source>
        <strain evidence="3 4">LMG 1625</strain>
    </source>
</reference>
<dbReference type="SUPFAM" id="SSF47203">
    <property type="entry name" value="Acyl-CoA dehydrogenase C-terminal domain-like"/>
    <property type="match status" value="1"/>
</dbReference>
<dbReference type="InterPro" id="IPR013786">
    <property type="entry name" value="AcylCoA_DH/ox_N"/>
</dbReference>
<dbReference type="GO" id="GO:0033539">
    <property type="term" value="P:fatty acid beta-oxidation using acyl-CoA dehydrogenase"/>
    <property type="evidence" value="ECO:0007669"/>
    <property type="project" value="TreeGrafter"/>
</dbReference>
<dbReference type="GO" id="GO:0003995">
    <property type="term" value="F:acyl-CoA dehydrogenase activity"/>
    <property type="evidence" value="ECO:0007669"/>
    <property type="project" value="TreeGrafter"/>
</dbReference>
<dbReference type="PANTHER" id="PTHR48083:SF37">
    <property type="entry name" value="DEHYDROGENASE, PUTATIVE-RELATED"/>
    <property type="match status" value="1"/>
</dbReference>
<dbReference type="Proteomes" id="UP000075473">
    <property type="component" value="Unassembled WGS sequence"/>
</dbReference>
<sequence>MLISDEKTSIKNLSGFRTDIKNLFDGWKAAHYVQEENVFPAEFLKALREIGALDALLSREEGGLDLCRTPEGGLVLMTLLRRTGYVSLSLGRCLEGHVNVVRLVELYGTYEQRRAFARLLQSGILAGIWVTDGVPPVTIRQEKGQYRLAGIKGFASGVRHVSVALITAATQHGYSIMLLAPTTEANRRRAGPGTLTGMQASGTGAYDFADVIISSDHILGSVGDYLRQPEFSAGAWRGSAVALGAMDRLIDLLRQELLERGRADNPHQLSRIGEALILQKTAAMWVEQAAKAAYAPRMTPEDVVAIVNLARLAVERAALELITLVQRSLGLSAFVKGKAVEQVMRDLMTYLRQPAPDEALTDAAAWFVDHDWPEESL</sequence>
<dbReference type="PATRIC" id="fig|178900.5.peg.2683"/>
<evidence type="ECO:0000259" key="2">
    <source>
        <dbReference type="Pfam" id="PF02771"/>
    </source>
</evidence>
<dbReference type="InterPro" id="IPR037069">
    <property type="entry name" value="AcylCoA_DH/ox_N_sf"/>
</dbReference>
<accession>A0A149QBQ4</accession>
<dbReference type="EMBL" id="LHZA01000139">
    <property type="protein sequence ID" value="KXU94795.1"/>
    <property type="molecule type" value="Genomic_DNA"/>
</dbReference>
<comment type="caution">
    <text evidence="3">The sequence shown here is derived from an EMBL/GenBank/DDBJ whole genome shotgun (WGS) entry which is preliminary data.</text>
</comment>
<dbReference type="Gene3D" id="1.20.140.10">
    <property type="entry name" value="Butyryl-CoA Dehydrogenase, subunit A, domain 3"/>
    <property type="match status" value="1"/>
</dbReference>
<organism evidence="3 4">
    <name type="scientific">Acetobacter cerevisiae</name>
    <dbReference type="NCBI Taxonomy" id="178900"/>
    <lineage>
        <taxon>Bacteria</taxon>
        <taxon>Pseudomonadati</taxon>
        <taxon>Pseudomonadota</taxon>
        <taxon>Alphaproteobacteria</taxon>
        <taxon>Acetobacterales</taxon>
        <taxon>Acetobacteraceae</taxon>
        <taxon>Acetobacter</taxon>
    </lineage>
</organism>
<dbReference type="AlphaFoldDB" id="A0A149QBQ4"/>
<dbReference type="RefSeq" id="WP_062249304.1">
    <property type="nucleotide sequence ID" value="NZ_LHZA01000139.1"/>
</dbReference>
<protein>
    <submittedName>
        <fullName evidence="3">Acyl-CoA dehydrogenase</fullName>
    </submittedName>
</protein>
<dbReference type="Pfam" id="PF02771">
    <property type="entry name" value="Acyl-CoA_dh_N"/>
    <property type="match status" value="1"/>
</dbReference>
<dbReference type="Gene3D" id="2.40.110.10">
    <property type="entry name" value="Butyryl-CoA Dehydrogenase, subunit A, domain 2"/>
    <property type="match status" value="1"/>
</dbReference>
<dbReference type="InterPro" id="IPR046373">
    <property type="entry name" value="Acyl-CoA_Oxase/DH_mid-dom_sf"/>
</dbReference>
<proteinExistence type="predicted"/>
<gene>
    <name evidence="3" type="ORF">AD928_06735</name>
</gene>
<feature type="domain" description="Acyl-CoA dehydrogenase/oxidase N-terminal" evidence="2">
    <location>
        <begin position="30"/>
        <end position="120"/>
    </location>
</feature>
<dbReference type="SUPFAM" id="SSF56645">
    <property type="entry name" value="Acyl-CoA dehydrogenase NM domain-like"/>
    <property type="match status" value="1"/>
</dbReference>
<evidence type="ECO:0000313" key="4">
    <source>
        <dbReference type="Proteomes" id="UP000075473"/>
    </source>
</evidence>
<dbReference type="PANTHER" id="PTHR48083">
    <property type="entry name" value="MEDIUM-CHAIN SPECIFIC ACYL-COA DEHYDROGENASE, MITOCHONDRIAL-RELATED"/>
    <property type="match status" value="1"/>
</dbReference>
<keyword evidence="1" id="KW-0560">Oxidoreductase</keyword>
<dbReference type="InterPro" id="IPR009100">
    <property type="entry name" value="AcylCoA_DH/oxidase_NM_dom_sf"/>
</dbReference>